<evidence type="ECO:0008006" key="3">
    <source>
        <dbReference type="Google" id="ProtNLM"/>
    </source>
</evidence>
<dbReference type="OrthoDB" id="78128at2759"/>
<evidence type="ECO:0000313" key="1">
    <source>
        <dbReference type="EMBL" id="GAX11988.1"/>
    </source>
</evidence>
<dbReference type="Proteomes" id="UP000198406">
    <property type="component" value="Unassembled WGS sequence"/>
</dbReference>
<sequence length="509" mass="55823">MTSTAIARQLIRKAITQLSQGSTITFRSQVPCSVVFQPEWRDDGILSYFEDINIRLDVCETELQTSLGRIAPHISVNVEPFTPLSTIPPTNTSLPQITVQLPEKINLNCSLFAQGSSISIPGKIEGDVVLHTDGAIRAKKLRGHDIDLKAHHITVEDLVEAARFRVESTGRFRAKQVHCSQADIQVYDSDLPSQHTVDDPDDEESLVDISALFISTGNDAGSGASIRVHPRRTLFHRAVRIKSNHGPVLIEANGQPRPTEQNEFTQTQFPLVELGGVNGQCEVSIQKSSSYSDSNWVSCQVHIDSLSAGSVSLVTADCGHVAITVDRKVVADLRLLSFSQAKETLLETGSLLAEEDDDEMIGKILKQLCDNQGKVQSEYSTATKIQLLSPAFSKKIDNTFAANTLEYVTAVVENKSAEPDSRFDRQSGKVRIDGAGSQALSRFSPTESNEHVDRKPLFAVVGVNNIVLETVSWFGAIARRYGLEESERELGRTASRRGRLLVPPPITRS</sequence>
<protein>
    <recommendedName>
        <fullName evidence="3">Adhesin domain-containing protein</fullName>
    </recommendedName>
</protein>
<comment type="caution">
    <text evidence="1">The sequence shown here is derived from an EMBL/GenBank/DDBJ whole genome shotgun (WGS) entry which is preliminary data.</text>
</comment>
<dbReference type="AlphaFoldDB" id="A0A1Z5JDY0"/>
<dbReference type="InParanoid" id="A0A1Z5JDY0"/>
<reference evidence="1 2" key="1">
    <citation type="journal article" date="2015" name="Plant Cell">
        <title>Oil accumulation by the oleaginous diatom Fistulifera solaris as revealed by the genome and transcriptome.</title>
        <authorList>
            <person name="Tanaka T."/>
            <person name="Maeda Y."/>
            <person name="Veluchamy A."/>
            <person name="Tanaka M."/>
            <person name="Abida H."/>
            <person name="Marechal E."/>
            <person name="Bowler C."/>
            <person name="Muto M."/>
            <person name="Sunaga Y."/>
            <person name="Tanaka M."/>
            <person name="Yoshino T."/>
            <person name="Taniguchi T."/>
            <person name="Fukuda Y."/>
            <person name="Nemoto M."/>
            <person name="Matsumoto M."/>
            <person name="Wong P.S."/>
            <person name="Aburatani S."/>
            <person name="Fujibuchi W."/>
        </authorList>
    </citation>
    <scope>NUCLEOTIDE SEQUENCE [LARGE SCALE GENOMIC DNA]</scope>
    <source>
        <strain evidence="1 2">JPCC DA0580</strain>
    </source>
</reference>
<proteinExistence type="predicted"/>
<organism evidence="1 2">
    <name type="scientific">Fistulifera solaris</name>
    <name type="common">Oleaginous diatom</name>
    <dbReference type="NCBI Taxonomy" id="1519565"/>
    <lineage>
        <taxon>Eukaryota</taxon>
        <taxon>Sar</taxon>
        <taxon>Stramenopiles</taxon>
        <taxon>Ochrophyta</taxon>
        <taxon>Bacillariophyta</taxon>
        <taxon>Bacillariophyceae</taxon>
        <taxon>Bacillariophycidae</taxon>
        <taxon>Naviculales</taxon>
        <taxon>Naviculaceae</taxon>
        <taxon>Fistulifera</taxon>
    </lineage>
</organism>
<accession>A0A1Z5JDY0</accession>
<dbReference type="EMBL" id="BDSP01000048">
    <property type="protein sequence ID" value="GAX11988.1"/>
    <property type="molecule type" value="Genomic_DNA"/>
</dbReference>
<name>A0A1Z5JDY0_FISSO</name>
<keyword evidence="2" id="KW-1185">Reference proteome</keyword>
<evidence type="ECO:0000313" key="2">
    <source>
        <dbReference type="Proteomes" id="UP000198406"/>
    </source>
</evidence>
<gene>
    <name evidence="1" type="ORF">FisN_8Lh082</name>
</gene>